<proteinExistence type="predicted"/>
<dbReference type="Gene3D" id="2.60.40.420">
    <property type="entry name" value="Cupredoxins - blue copper proteins"/>
    <property type="match status" value="1"/>
</dbReference>
<evidence type="ECO:0000256" key="1">
    <source>
        <dbReference type="SAM" id="MobiDB-lite"/>
    </source>
</evidence>
<feature type="region of interest" description="Disordered" evidence="1">
    <location>
        <begin position="38"/>
        <end position="57"/>
    </location>
</feature>
<dbReference type="EMBL" id="JBEZVE010000002">
    <property type="protein sequence ID" value="MEU3779603.1"/>
    <property type="molecule type" value="Genomic_DNA"/>
</dbReference>
<evidence type="ECO:0000313" key="4">
    <source>
        <dbReference type="Proteomes" id="UP001550739"/>
    </source>
</evidence>
<evidence type="ECO:0000259" key="2">
    <source>
        <dbReference type="Pfam" id="PF13473"/>
    </source>
</evidence>
<comment type="caution">
    <text evidence="3">The sequence shown here is derived from an EMBL/GenBank/DDBJ whole genome shotgun (WGS) entry which is preliminary data.</text>
</comment>
<accession>A0ABV2ZAP6</accession>
<feature type="domain" description="EfeO-type cupredoxin-like" evidence="2">
    <location>
        <begin position="54"/>
        <end position="134"/>
    </location>
</feature>
<dbReference type="Pfam" id="PF13473">
    <property type="entry name" value="Cupredoxin_1"/>
    <property type="match status" value="1"/>
</dbReference>
<dbReference type="InterPro" id="IPR008972">
    <property type="entry name" value="Cupredoxin"/>
</dbReference>
<organism evidence="3 4">
    <name type="scientific">Streptomyces sp. 900129855</name>
    <dbReference type="NCBI Taxonomy" id="3155129"/>
    <lineage>
        <taxon>Bacteria</taxon>
        <taxon>Bacillati</taxon>
        <taxon>Actinomycetota</taxon>
        <taxon>Actinomycetes</taxon>
        <taxon>Kitasatosporales</taxon>
        <taxon>Streptomycetaceae</taxon>
        <taxon>Streptomyces</taxon>
    </lineage>
</organism>
<dbReference type="SUPFAM" id="SSF49503">
    <property type="entry name" value="Cupredoxins"/>
    <property type="match status" value="1"/>
</dbReference>
<evidence type="ECO:0000313" key="3">
    <source>
        <dbReference type="EMBL" id="MEU3779603.1"/>
    </source>
</evidence>
<protein>
    <submittedName>
        <fullName evidence="3">Cupredoxin domain-containing protein</fullName>
    </submittedName>
</protein>
<gene>
    <name evidence="3" type="ORF">AB0E89_03240</name>
</gene>
<feature type="compositionally biased region" description="Low complexity" evidence="1">
    <location>
        <begin position="43"/>
        <end position="56"/>
    </location>
</feature>
<dbReference type="RefSeq" id="WP_334579828.1">
    <property type="nucleotide sequence ID" value="NZ_JBEZVE010000002.1"/>
</dbReference>
<dbReference type="Proteomes" id="UP001550739">
    <property type="component" value="Unassembled WGS sequence"/>
</dbReference>
<name>A0ABV2ZAP6_9ACTN</name>
<reference evidence="3 4" key="1">
    <citation type="submission" date="2024-06" db="EMBL/GenBank/DDBJ databases">
        <title>The Natural Products Discovery Center: Release of the First 8490 Sequenced Strains for Exploring Actinobacteria Biosynthetic Diversity.</title>
        <authorList>
            <person name="Kalkreuter E."/>
            <person name="Kautsar S.A."/>
            <person name="Yang D."/>
            <person name="Bader C.D."/>
            <person name="Teijaro C.N."/>
            <person name="Fluegel L."/>
            <person name="Davis C.M."/>
            <person name="Simpson J.R."/>
            <person name="Lauterbach L."/>
            <person name="Steele A.D."/>
            <person name="Gui C."/>
            <person name="Meng S."/>
            <person name="Li G."/>
            <person name="Viehrig K."/>
            <person name="Ye F."/>
            <person name="Su P."/>
            <person name="Kiefer A.F."/>
            <person name="Nichols A."/>
            <person name="Cepeda A.J."/>
            <person name="Yan W."/>
            <person name="Fan B."/>
            <person name="Jiang Y."/>
            <person name="Adhikari A."/>
            <person name="Zheng C.-J."/>
            <person name="Schuster L."/>
            <person name="Cowan T.M."/>
            <person name="Smanski M.J."/>
            <person name="Chevrette M.G."/>
            <person name="De Carvalho L.P.S."/>
            <person name="Shen B."/>
        </authorList>
    </citation>
    <scope>NUCLEOTIDE SEQUENCE [LARGE SCALE GENOMIC DNA]</scope>
    <source>
        <strain evidence="3 4">NPDC033843</strain>
    </source>
</reference>
<keyword evidence="4" id="KW-1185">Reference proteome</keyword>
<dbReference type="InterPro" id="IPR028096">
    <property type="entry name" value="EfeO_Cupredoxin"/>
</dbReference>
<sequence>MATTLTTTTLMTFARRTAGPGLAAGALAGLLVACGGGSGNGGSSSPSAPEESGKPGTTQVAVKLVDFKMELSKTTLKAGTYTFVVHNDGHHDHAMEIEGSGTEQKTRTLAPGESANLTVSLKNGTFQVYCPVDGHKDLGMKTQLTVGGTASTSKNTNTTNGNGY</sequence>